<comment type="subcellular location">
    <subcellularLocation>
        <location evidence="1">Nucleus</location>
    </subcellularLocation>
</comment>
<dbReference type="CDD" id="cd22906">
    <property type="entry name" value="HFD_DRAP1"/>
    <property type="match status" value="1"/>
</dbReference>
<dbReference type="EC" id="2.7.7.7" evidence="5"/>
<protein>
    <submittedName>
        <fullName evidence="5">ARAD1D48576p</fullName>
        <ecNumber evidence="5">2.7.7.7</ecNumber>
    </submittedName>
</protein>
<dbReference type="Gene3D" id="1.10.20.10">
    <property type="entry name" value="Histone, subunit A"/>
    <property type="match status" value="1"/>
</dbReference>
<evidence type="ECO:0000256" key="2">
    <source>
        <dbReference type="ARBA" id="ARBA00023242"/>
    </source>
</evidence>
<evidence type="ECO:0000256" key="1">
    <source>
        <dbReference type="ARBA" id="ARBA00004123"/>
    </source>
</evidence>
<organism evidence="5">
    <name type="scientific">Blastobotrys adeninivorans</name>
    <name type="common">Yeast</name>
    <name type="synonym">Arxula adeninivorans</name>
    <dbReference type="NCBI Taxonomy" id="409370"/>
    <lineage>
        <taxon>Eukaryota</taxon>
        <taxon>Fungi</taxon>
        <taxon>Dikarya</taxon>
        <taxon>Ascomycota</taxon>
        <taxon>Saccharomycotina</taxon>
        <taxon>Dipodascomycetes</taxon>
        <taxon>Dipodascales</taxon>
        <taxon>Trichomonascaceae</taxon>
        <taxon>Blastobotrys</taxon>
    </lineage>
</organism>
<dbReference type="GO" id="GO:0017054">
    <property type="term" value="C:negative cofactor 2 complex"/>
    <property type="evidence" value="ECO:0007669"/>
    <property type="project" value="TreeGrafter"/>
</dbReference>
<keyword evidence="5" id="KW-0808">Transferase</keyword>
<dbReference type="FunFam" id="1.10.20.10:FF:000036">
    <property type="entry name" value="CBF/NF-Y family transcription factor"/>
    <property type="match status" value="1"/>
</dbReference>
<proteinExistence type="predicted"/>
<dbReference type="PANTHER" id="PTHR10252">
    <property type="entry name" value="HISTONE-LIKE TRANSCRIPTION FACTOR CCAAT-RELATED"/>
    <property type="match status" value="1"/>
</dbReference>
<dbReference type="Pfam" id="PF00808">
    <property type="entry name" value="CBFD_NFYB_HMF"/>
    <property type="match status" value="1"/>
</dbReference>
<feature type="domain" description="Transcription factor CBF/NF-Y/archaeal histone" evidence="4">
    <location>
        <begin position="40"/>
        <end position="103"/>
    </location>
</feature>
<sequence>MASTFVFRVSTADTTRPDKMADQDQEVAPKPLAGREIKTRFPVARIKRLMQSDDEIGKVAQATPIVVAKALELFMAGLVDGACAEARARNSKRVSPSHLKQAVFTTEHFDFLREIMDKYPDPVAPSNGDEEPKRRGRKPSAPKEEKDKSE</sequence>
<dbReference type="SUPFAM" id="SSF47113">
    <property type="entry name" value="Histone-fold"/>
    <property type="match status" value="1"/>
</dbReference>
<evidence type="ECO:0000256" key="3">
    <source>
        <dbReference type="SAM" id="MobiDB-lite"/>
    </source>
</evidence>
<dbReference type="GO" id="GO:0001046">
    <property type="term" value="F:core promoter sequence-specific DNA binding"/>
    <property type="evidence" value="ECO:0007669"/>
    <property type="project" value="TreeGrafter"/>
</dbReference>
<dbReference type="InterPro" id="IPR050568">
    <property type="entry name" value="Transcr_DNA_Rep_Reg"/>
</dbReference>
<dbReference type="InterPro" id="IPR003958">
    <property type="entry name" value="CBFA_NFYB_domain"/>
</dbReference>
<gene>
    <name evidence="5" type="ORF">GNLVRS02_ARAD1D48576g</name>
</gene>
<feature type="compositionally biased region" description="Basic and acidic residues" evidence="3">
    <location>
        <begin position="141"/>
        <end position="150"/>
    </location>
</feature>
<dbReference type="EMBL" id="HG937694">
    <property type="protein sequence ID" value="CDP39049.1"/>
    <property type="molecule type" value="Genomic_DNA"/>
</dbReference>
<keyword evidence="5" id="KW-0548">Nucleotidyltransferase</keyword>
<dbReference type="AlphaFoldDB" id="A0A060TE24"/>
<dbReference type="PANTHER" id="PTHR10252:SF5">
    <property type="entry name" value="DR1-ASSOCIATED COREPRESSOR"/>
    <property type="match status" value="1"/>
</dbReference>
<reference evidence="5" key="1">
    <citation type="submission" date="2014-02" db="EMBL/GenBank/DDBJ databases">
        <authorList>
            <person name="Genoscope - CEA"/>
        </authorList>
    </citation>
    <scope>NUCLEOTIDE SEQUENCE</scope>
    <source>
        <strain evidence="5">LS3</strain>
    </source>
</reference>
<feature type="region of interest" description="Disordered" evidence="3">
    <location>
        <begin position="118"/>
        <end position="150"/>
    </location>
</feature>
<dbReference type="GO" id="GO:0016251">
    <property type="term" value="F:RNA polymerase II general transcription initiation factor activity"/>
    <property type="evidence" value="ECO:0007669"/>
    <property type="project" value="TreeGrafter"/>
</dbReference>
<evidence type="ECO:0000313" key="5">
    <source>
        <dbReference type="EMBL" id="CDP39049.1"/>
    </source>
</evidence>
<dbReference type="GO" id="GO:0046982">
    <property type="term" value="F:protein heterodimerization activity"/>
    <property type="evidence" value="ECO:0007669"/>
    <property type="project" value="InterPro"/>
</dbReference>
<dbReference type="PhylomeDB" id="A0A060TE24"/>
<reference evidence="5" key="2">
    <citation type="submission" date="2014-06" db="EMBL/GenBank/DDBJ databases">
        <title>The complete genome of Blastobotrys (Arxula) adeninivorans LS3 - a yeast of biotechnological interest.</title>
        <authorList>
            <person name="Kunze G."/>
            <person name="Gaillardin C."/>
            <person name="Czernicka M."/>
            <person name="Durrens P."/>
            <person name="Martin T."/>
            <person name="Boer E."/>
            <person name="Gabaldon T."/>
            <person name="Cruz J."/>
            <person name="Talla E."/>
            <person name="Marck C."/>
            <person name="Goffeau A."/>
            <person name="Barbe V."/>
            <person name="Baret P."/>
            <person name="Baronian K."/>
            <person name="Beier S."/>
            <person name="Bleykasten C."/>
            <person name="Bode R."/>
            <person name="Casaregola S."/>
            <person name="Despons L."/>
            <person name="Fairhead C."/>
            <person name="Giersberg M."/>
            <person name="Gierski P."/>
            <person name="Hahnel U."/>
            <person name="Hartmann A."/>
            <person name="Jankowska D."/>
            <person name="Jubin C."/>
            <person name="Jung P."/>
            <person name="Lafontaine I."/>
            <person name="Leh-Louis V."/>
            <person name="Lemaire M."/>
            <person name="Marcet-Houben M."/>
            <person name="Mascher M."/>
            <person name="Morel G."/>
            <person name="Richard G.-F."/>
            <person name="Riechen J."/>
            <person name="Sacerdot C."/>
            <person name="Sarkar A."/>
            <person name="Savel G."/>
            <person name="Schacherer J."/>
            <person name="Sherman D."/>
            <person name="Straub M.-L."/>
            <person name="Stein N."/>
            <person name="Thierry A."/>
            <person name="Trautwein-Schult A."/>
            <person name="Westhof E."/>
            <person name="Worch S."/>
            <person name="Dujon B."/>
            <person name="Souciet J.-L."/>
            <person name="Wincker P."/>
            <person name="Scholz U."/>
            <person name="Neuveglise N."/>
        </authorList>
    </citation>
    <scope>NUCLEOTIDE SEQUENCE</scope>
    <source>
        <strain evidence="5">LS3</strain>
    </source>
</reference>
<dbReference type="GO" id="GO:0003887">
    <property type="term" value="F:DNA-directed DNA polymerase activity"/>
    <property type="evidence" value="ECO:0007669"/>
    <property type="project" value="UniProtKB-EC"/>
</dbReference>
<name>A0A060TE24_BLAAD</name>
<accession>A0A060TE24</accession>
<keyword evidence="2" id="KW-0539">Nucleus</keyword>
<evidence type="ECO:0000259" key="4">
    <source>
        <dbReference type="Pfam" id="PF00808"/>
    </source>
</evidence>
<dbReference type="InterPro" id="IPR009072">
    <property type="entry name" value="Histone-fold"/>
</dbReference>
<feature type="region of interest" description="Disordered" evidence="3">
    <location>
        <begin position="1"/>
        <end position="25"/>
    </location>
</feature>